<proteinExistence type="predicted"/>
<dbReference type="Proteomes" id="UP000007807">
    <property type="component" value="Chromosome"/>
</dbReference>
<gene>
    <name evidence="2" type="ordered locus">MCON_2531</name>
</gene>
<protein>
    <recommendedName>
        <fullName evidence="1">Co-chaperone DjlA N-terminal domain-containing protein</fullName>
    </recommendedName>
</protein>
<feature type="domain" description="Co-chaperone DjlA N-terminal" evidence="1">
    <location>
        <begin position="97"/>
        <end position="209"/>
    </location>
</feature>
<organism evidence="2 3">
    <name type="scientific">Methanothrix soehngenii (strain ATCC 5969 / DSM 3671 / JCM 10134 / NBRC 103675 / OCM 69 / GP-6)</name>
    <name type="common">Methanosaeta concilii</name>
    <dbReference type="NCBI Taxonomy" id="990316"/>
    <lineage>
        <taxon>Archaea</taxon>
        <taxon>Methanobacteriati</taxon>
        <taxon>Methanobacteriota</taxon>
        <taxon>Stenosarchaea group</taxon>
        <taxon>Methanomicrobia</taxon>
        <taxon>Methanotrichales</taxon>
        <taxon>Methanotrichaceae</taxon>
        <taxon>Methanothrix</taxon>
    </lineage>
</organism>
<dbReference type="AlphaFoldDB" id="F4BZ13"/>
<dbReference type="HOGENOM" id="CLU_1297920_0_0_2"/>
<dbReference type="KEGG" id="mcj:MCON_2531"/>
<accession>F4BZ13</accession>
<dbReference type="OrthoDB" id="359507at2157"/>
<reference evidence="2 3" key="1">
    <citation type="journal article" date="2011" name="J. Bacteriol.">
        <title>Complete genome sequence of Methanosaeta concilii, a specialist in aceticlastic methanogenesis.</title>
        <authorList>
            <person name="Barber R.D."/>
            <person name="Zhang L."/>
            <person name="Harnack M."/>
            <person name="Olson M.V."/>
            <person name="Kaul R."/>
            <person name="Ingram-Smith C."/>
            <person name="Smith K.S."/>
        </authorList>
    </citation>
    <scope>NUCLEOTIDE SEQUENCE [LARGE SCALE GENOMIC DNA]</scope>
    <source>
        <strain evidence="3">ATCC 5969 / DSM 3671 / JCM 10134 / NBRC 103675 / OCM 69 / GP-6</strain>
    </source>
</reference>
<dbReference type="InterPro" id="IPR029024">
    <property type="entry name" value="TerB-like"/>
</dbReference>
<evidence type="ECO:0000313" key="2">
    <source>
        <dbReference type="EMBL" id="AEB68960.1"/>
    </source>
</evidence>
<dbReference type="InterPro" id="IPR007791">
    <property type="entry name" value="DjlA_N"/>
</dbReference>
<dbReference type="GeneID" id="10461913"/>
<evidence type="ECO:0000313" key="3">
    <source>
        <dbReference type="Proteomes" id="UP000007807"/>
    </source>
</evidence>
<dbReference type="Pfam" id="PF05099">
    <property type="entry name" value="TerB"/>
    <property type="match status" value="1"/>
</dbReference>
<dbReference type="RefSeq" id="WP_013719989.1">
    <property type="nucleotide sequence ID" value="NC_015416.1"/>
</dbReference>
<dbReference type="InParanoid" id="F4BZ13"/>
<dbReference type="EMBL" id="CP002565">
    <property type="protein sequence ID" value="AEB68960.1"/>
    <property type="molecule type" value="Genomic_DNA"/>
</dbReference>
<sequence length="216" mass="24779">MKRFEALAAILFIIFGTRGITYNSGKGTFFCPSCNEFRDYEQKRCRRVFTLYFIPIIPLDILQEYVECKICKCTYKLEALQYDPAAKKQKFKAEFHKAILKVMVTMMLADEKIEESEKQLISRVYINLAGHPLDEVDLIQEMYQVKNSKLSMQELLKSMTPSLNDYGKEMVIKAAFLTASADGKIDSEEKRLLTELASALEMSPSHLNAVIQEMVS</sequence>
<dbReference type="CDD" id="cd07177">
    <property type="entry name" value="terB_like"/>
    <property type="match status" value="1"/>
</dbReference>
<keyword evidence="3" id="KW-1185">Reference proteome</keyword>
<name>F4BZ13_METSG</name>
<dbReference type="Gene3D" id="1.10.3680.10">
    <property type="entry name" value="TerB-like"/>
    <property type="match status" value="1"/>
</dbReference>
<evidence type="ECO:0000259" key="1">
    <source>
        <dbReference type="Pfam" id="PF05099"/>
    </source>
</evidence>
<dbReference type="SUPFAM" id="SSF158682">
    <property type="entry name" value="TerB-like"/>
    <property type="match status" value="1"/>
</dbReference>